<dbReference type="GO" id="GO:0005516">
    <property type="term" value="F:calmodulin binding"/>
    <property type="evidence" value="ECO:0007669"/>
    <property type="project" value="UniProtKB-KW"/>
</dbReference>
<accession>A0A6I9QUN3</accession>
<evidence type="ECO:0000256" key="3">
    <source>
        <dbReference type="SAM" id="MobiDB-lite"/>
    </source>
</evidence>
<dbReference type="RefSeq" id="XP_010915586.1">
    <property type="nucleotide sequence ID" value="XM_010917284.3"/>
</dbReference>
<proteinExistence type="inferred from homology"/>
<evidence type="ECO:0000313" key="5">
    <source>
        <dbReference type="RefSeq" id="XP_010915586.1"/>
    </source>
</evidence>
<protein>
    <submittedName>
        <fullName evidence="5">Protein IQ-DOMAIN 1 isoform X2</fullName>
    </submittedName>
</protein>
<dbReference type="Proteomes" id="UP000504607">
    <property type="component" value="Chromosome 3"/>
</dbReference>
<keyword evidence="4" id="KW-1185">Reference proteome</keyword>
<dbReference type="OrthoDB" id="1923765at2759"/>
<evidence type="ECO:0000256" key="2">
    <source>
        <dbReference type="ARBA" id="ARBA00024341"/>
    </source>
</evidence>
<reference evidence="5" key="1">
    <citation type="submission" date="2025-08" db="UniProtKB">
        <authorList>
            <consortium name="RefSeq"/>
        </authorList>
    </citation>
    <scope>IDENTIFICATION</scope>
</reference>
<evidence type="ECO:0000313" key="4">
    <source>
        <dbReference type="Proteomes" id="UP000504607"/>
    </source>
</evidence>
<evidence type="ECO:0000256" key="1">
    <source>
        <dbReference type="ARBA" id="ARBA00022860"/>
    </source>
</evidence>
<feature type="compositionally biased region" description="Polar residues" evidence="3">
    <location>
        <begin position="190"/>
        <end position="208"/>
    </location>
</feature>
<feature type="region of interest" description="Disordered" evidence="3">
    <location>
        <begin position="180"/>
        <end position="269"/>
    </location>
</feature>
<dbReference type="PANTHER" id="PTHR32295">
    <property type="entry name" value="IQ-DOMAIN 5-RELATED"/>
    <property type="match status" value="1"/>
</dbReference>
<dbReference type="GeneID" id="105040652"/>
<dbReference type="PANTHER" id="PTHR32295:SF93">
    <property type="entry name" value="PROTEIN IQ-DOMAIN 9"/>
    <property type="match status" value="1"/>
</dbReference>
<dbReference type="AlphaFoldDB" id="A0A6I9QUN3"/>
<feature type="compositionally biased region" description="Polar residues" evidence="3">
    <location>
        <begin position="257"/>
        <end position="269"/>
    </location>
</feature>
<organism evidence="4 5">
    <name type="scientific">Elaeis guineensis var. tenera</name>
    <name type="common">Oil palm</name>
    <dbReference type="NCBI Taxonomy" id="51953"/>
    <lineage>
        <taxon>Eukaryota</taxon>
        <taxon>Viridiplantae</taxon>
        <taxon>Streptophyta</taxon>
        <taxon>Embryophyta</taxon>
        <taxon>Tracheophyta</taxon>
        <taxon>Spermatophyta</taxon>
        <taxon>Magnoliopsida</taxon>
        <taxon>Liliopsida</taxon>
        <taxon>Arecaceae</taxon>
        <taxon>Arecoideae</taxon>
        <taxon>Cocoseae</taxon>
        <taxon>Elaeidinae</taxon>
        <taxon>Elaeis</taxon>
    </lineage>
</organism>
<keyword evidence="1" id="KW-0112">Calmodulin-binding</keyword>
<sequence>MGSGDWFKTIISRKKTKKDQSKQVKARKKFRSLKGVQRLQVLAQGHSVKHQASTTLSYLQSWGKIQAQIRARRICMVTEGRMRQKKQDNQLKLEAKLHDLEVEWCGGSETMEEIIARIQQREEAAIKRERALAYAFSHQWRANPGLNQGPFVYECGKGNWGWSWMDRWIAARPWETRLPTHSAIPKKAQTKATSKVGNDANPSAQKVSESVKPAAADGKGSTKRSSLSNGDKLVNREQNAKAATSHQKTKNAKMKQEQQLPSQTSEITG</sequence>
<name>A0A6I9QUN3_ELAGV</name>
<comment type="similarity">
    <text evidence="2">Belongs to the IQD family.</text>
</comment>
<gene>
    <name evidence="5" type="primary">LOC105040652</name>
</gene>